<comment type="similarity">
    <text evidence="1 10">Belongs to the eukaryotic-type primase large subunit family.</text>
</comment>
<keyword evidence="5 10" id="KW-0235">DNA replication</keyword>
<keyword evidence="8 10" id="KW-0411">Iron-sulfur</keyword>
<evidence type="ECO:0000256" key="8">
    <source>
        <dbReference type="ARBA" id="ARBA00023014"/>
    </source>
</evidence>
<evidence type="ECO:0000313" key="13">
    <source>
        <dbReference type="EMBL" id="KAB7505338.1"/>
    </source>
</evidence>
<evidence type="ECO:0000256" key="11">
    <source>
        <dbReference type="PIRSR" id="PIRSR009449-1"/>
    </source>
</evidence>
<evidence type="ECO:0000313" key="14">
    <source>
        <dbReference type="Proteomes" id="UP000326759"/>
    </source>
</evidence>
<evidence type="ECO:0000259" key="12">
    <source>
        <dbReference type="Pfam" id="PF04104"/>
    </source>
</evidence>
<keyword evidence="7 10" id="KW-0408">Iron</keyword>
<keyword evidence="6 10" id="KW-0479">Metal-binding</keyword>
<dbReference type="Proteomes" id="UP000326759">
    <property type="component" value="Unassembled WGS sequence"/>
</dbReference>
<dbReference type="GO" id="GO:0005658">
    <property type="term" value="C:alpha DNA polymerase:primase complex"/>
    <property type="evidence" value="ECO:0007669"/>
    <property type="project" value="UniProtKB-ARBA"/>
</dbReference>
<keyword evidence="14" id="KW-1185">Reference proteome</keyword>
<comment type="cofactor">
    <cofactor evidence="10">
        <name>[4Fe-4S] cluster</name>
        <dbReference type="ChEBI" id="CHEBI:49883"/>
    </cofactor>
    <text evidence="10">Binds 1 [4Fe-4S] cluster.</text>
</comment>
<protein>
    <recommendedName>
        <fullName evidence="2 10">DNA primase large subunit</fullName>
    </recommendedName>
</protein>
<name>A0A5N5TGX3_9CRUS</name>
<dbReference type="AlphaFoldDB" id="A0A5N5TGX3"/>
<dbReference type="GO" id="GO:0006269">
    <property type="term" value="P:DNA replication, synthesis of primer"/>
    <property type="evidence" value="ECO:0007669"/>
    <property type="project" value="UniProtKB-KW"/>
</dbReference>
<dbReference type="InterPro" id="IPR058560">
    <property type="entry name" value="DNA_primase_C"/>
</dbReference>
<evidence type="ECO:0000256" key="5">
    <source>
        <dbReference type="ARBA" id="ARBA00022705"/>
    </source>
</evidence>
<dbReference type="Gene3D" id="1.20.930.80">
    <property type="match status" value="1"/>
</dbReference>
<dbReference type="EMBL" id="SEYY01001368">
    <property type="protein sequence ID" value="KAB7505338.1"/>
    <property type="molecule type" value="Genomic_DNA"/>
</dbReference>
<feature type="binding site" evidence="11">
    <location>
        <position position="390"/>
    </location>
    <ligand>
        <name>[4Fe-4S] cluster</name>
        <dbReference type="ChEBI" id="CHEBI:49883"/>
    </ligand>
</feature>
<evidence type="ECO:0000256" key="6">
    <source>
        <dbReference type="ARBA" id="ARBA00022723"/>
    </source>
</evidence>
<accession>A0A5N5TGX3</accession>
<dbReference type="FunFam" id="1.20.930.80:FF:000001">
    <property type="entry name" value="DNA primase large subunit"/>
    <property type="match status" value="1"/>
</dbReference>
<feature type="binding site" evidence="11">
    <location>
        <position position="311"/>
    </location>
    <ligand>
        <name>[4Fe-4S] cluster</name>
        <dbReference type="ChEBI" id="CHEBI:49883"/>
    </ligand>
</feature>
<dbReference type="PANTHER" id="PTHR10537">
    <property type="entry name" value="DNA PRIMASE LARGE SUBUNIT"/>
    <property type="match status" value="1"/>
</dbReference>
<reference evidence="13 14" key="1">
    <citation type="journal article" date="2019" name="PLoS Biol.">
        <title>Sex chromosomes control vertical transmission of feminizing Wolbachia symbionts in an isopod.</title>
        <authorList>
            <person name="Becking T."/>
            <person name="Chebbi M.A."/>
            <person name="Giraud I."/>
            <person name="Moumen B."/>
            <person name="Laverre T."/>
            <person name="Caubet Y."/>
            <person name="Peccoud J."/>
            <person name="Gilbert C."/>
            <person name="Cordaux R."/>
        </authorList>
    </citation>
    <scope>NUCLEOTIDE SEQUENCE [LARGE SCALE GENOMIC DNA]</scope>
    <source>
        <strain evidence="13">ANa2</strain>
        <tissue evidence="13">Whole body excluding digestive tract and cuticle</tissue>
    </source>
</reference>
<proteinExistence type="inferred from homology"/>
<evidence type="ECO:0000256" key="4">
    <source>
        <dbReference type="ARBA" id="ARBA00022515"/>
    </source>
</evidence>
<evidence type="ECO:0000256" key="1">
    <source>
        <dbReference type="ARBA" id="ARBA00010564"/>
    </source>
</evidence>
<comment type="caution">
    <text evidence="13">The sequence shown here is derived from an EMBL/GenBank/DDBJ whole genome shotgun (WGS) entry which is preliminary data.</text>
</comment>
<dbReference type="InterPro" id="IPR007238">
    <property type="entry name" value="DNA_primase_lsu_euk/arc"/>
</dbReference>
<feature type="binding site" evidence="11">
    <location>
        <position position="446"/>
    </location>
    <ligand>
        <name>[4Fe-4S] cluster</name>
        <dbReference type="ChEBI" id="CHEBI:49883"/>
    </ligand>
</feature>
<evidence type="ECO:0000256" key="3">
    <source>
        <dbReference type="ARBA" id="ARBA00022485"/>
    </source>
</evidence>
<dbReference type="CDD" id="cd07322">
    <property type="entry name" value="PriL_PriS_Eukaryotic"/>
    <property type="match status" value="1"/>
</dbReference>
<dbReference type="Pfam" id="PF04104">
    <property type="entry name" value="DNA_primase_lrg"/>
    <property type="match status" value="1"/>
</dbReference>
<dbReference type="GO" id="GO:0006270">
    <property type="term" value="P:DNA replication initiation"/>
    <property type="evidence" value="ECO:0007669"/>
    <property type="project" value="UniProtKB-ARBA"/>
</dbReference>
<feature type="domain" description="DNA primase large subunit C-terminal" evidence="12">
    <location>
        <begin position="302"/>
        <end position="469"/>
    </location>
</feature>
<evidence type="ECO:0000256" key="2">
    <source>
        <dbReference type="ARBA" id="ARBA00019038"/>
    </source>
</evidence>
<organism evidence="13 14">
    <name type="scientific">Armadillidium nasatum</name>
    <dbReference type="NCBI Taxonomy" id="96803"/>
    <lineage>
        <taxon>Eukaryota</taxon>
        <taxon>Metazoa</taxon>
        <taxon>Ecdysozoa</taxon>
        <taxon>Arthropoda</taxon>
        <taxon>Crustacea</taxon>
        <taxon>Multicrustacea</taxon>
        <taxon>Malacostraca</taxon>
        <taxon>Eumalacostraca</taxon>
        <taxon>Peracarida</taxon>
        <taxon>Isopoda</taxon>
        <taxon>Oniscidea</taxon>
        <taxon>Crinocheta</taxon>
        <taxon>Armadillidiidae</taxon>
        <taxon>Armadillidium</taxon>
    </lineage>
</organism>
<evidence type="ECO:0000256" key="10">
    <source>
        <dbReference type="PIRNR" id="PIRNR009449"/>
    </source>
</evidence>
<dbReference type="Pfam" id="PF26466">
    <property type="entry name" value="DNA_primase_lrg_N"/>
    <property type="match status" value="1"/>
</dbReference>
<keyword evidence="9 10" id="KW-0238">DNA-binding</keyword>
<comment type="function">
    <text evidence="10">DNA primase is the polymerase that synthesizes small RNA primers for the Okazaki fragments made during discontinuous DNA replication.</text>
</comment>
<gene>
    <name evidence="13" type="primary">Prim2</name>
    <name evidence="13" type="ORF">Anas_05069</name>
</gene>
<dbReference type="GO" id="GO:0003677">
    <property type="term" value="F:DNA binding"/>
    <property type="evidence" value="ECO:0007669"/>
    <property type="project" value="UniProtKB-UniRule"/>
</dbReference>
<keyword evidence="4 10" id="KW-0639">Primosome</keyword>
<dbReference type="InterPro" id="IPR016558">
    <property type="entry name" value="DNA_primase_lsu_euk"/>
</dbReference>
<evidence type="ECO:0000256" key="7">
    <source>
        <dbReference type="ARBA" id="ARBA00023004"/>
    </source>
</evidence>
<dbReference type="PIRSF" id="PIRSF009449">
    <property type="entry name" value="DNA_primase_large_subunit"/>
    <property type="match status" value="1"/>
</dbReference>
<feature type="binding site" evidence="11">
    <location>
        <position position="406"/>
    </location>
    <ligand>
        <name>[4Fe-4S] cluster</name>
        <dbReference type="ChEBI" id="CHEBI:49883"/>
    </ligand>
</feature>
<dbReference type="OrthoDB" id="421393at2759"/>
<evidence type="ECO:0000256" key="9">
    <source>
        <dbReference type="ARBA" id="ARBA00023125"/>
    </source>
</evidence>
<dbReference type="PANTHER" id="PTHR10537:SF3">
    <property type="entry name" value="DNA PRIMASE LARGE SUBUNIT"/>
    <property type="match status" value="1"/>
</dbReference>
<dbReference type="GO" id="GO:0051539">
    <property type="term" value="F:4 iron, 4 sulfur cluster binding"/>
    <property type="evidence" value="ECO:0007669"/>
    <property type="project" value="UniProtKB-UniRule"/>
</dbReference>
<dbReference type="GO" id="GO:0046872">
    <property type="term" value="F:metal ion binding"/>
    <property type="evidence" value="ECO:0007669"/>
    <property type="project" value="UniProtKB-UniRule"/>
</dbReference>
<sequence length="545" mass="62864">MSFSTGKAMITYFHTKIIMEIYSTKAFRRKQKILVESSYSSSLQFYSEPPTGNITLKEFDELSFLRAIERINLSGHAKNSEEWMQKIFEDFQKNKFFIISADKIGGTKNEDVINARRKDHLSHFILRLAYCRSEELRRWFVAQETDLFRARFVRVAKMGADFSSFLKENNLHFSQISEEELKQESVNLMMATYNINSVDQLEDKTFFKVPFVEALELVRNRKVFLKKGFAYVPSSDLVTLVSTVFRSKLSQALTATYKALPQIEDDERLYSLKDFDKRHTGSDYSQKKSASGQQITPEMLNHLSTTSFPLCMRHMHEYLNTQHHLKHGGRMQYGLFLKAAGLKLEDALKFWRSHFTKNMDVDKFEKQYAYNIRHNYGKEGKRTDYTPYSCMKIITTNVGAGDCHGCPFKHNDSNILKQKLINYQVSSDIVNEILDLTNKHHYQIACQRYFEAKHHSTIESGVNHPNQYFEESVAILHGTKTPNKAASTPNIKYQHSVLTSQSQASPSTQSQNAADISGVESMLFDDDDDMDDALFEVAMQTDVNS</sequence>
<keyword evidence="3 10" id="KW-0004">4Fe-4S</keyword>